<dbReference type="InterPro" id="IPR021463">
    <property type="entry name" value="Methyltransf_34"/>
</dbReference>
<gene>
    <name evidence="2" type="ORF">X797_002095</name>
</gene>
<comment type="caution">
    <text evidence="2">The sequence shown here is derived from an EMBL/GenBank/DDBJ whole genome shotgun (WGS) entry which is preliminary data.</text>
</comment>
<reference evidence="2 3" key="1">
    <citation type="submission" date="2014-02" db="EMBL/GenBank/DDBJ databases">
        <title>The genome sequence of the entomopathogenic fungus Metarhizium robertsii ARSEF 2575.</title>
        <authorList>
            <person name="Giuliano Garisto Donzelli B."/>
            <person name="Roe B.A."/>
            <person name="Macmil S.L."/>
            <person name="Krasnoff S.B."/>
            <person name="Gibson D.M."/>
        </authorList>
    </citation>
    <scope>NUCLEOTIDE SEQUENCE [LARGE SCALE GENOMIC DNA]</scope>
    <source>
        <strain evidence="2 3">ARSEF 2575</strain>
    </source>
</reference>
<feature type="compositionally biased region" description="Low complexity" evidence="1">
    <location>
        <begin position="15"/>
        <end position="30"/>
    </location>
</feature>
<evidence type="ECO:0000256" key="1">
    <source>
        <dbReference type="SAM" id="MobiDB-lite"/>
    </source>
</evidence>
<name>A0A0A1V2D0_9HYPO</name>
<dbReference type="eggNOG" id="ENOG502QR34">
    <property type="taxonomic scope" value="Eukaryota"/>
</dbReference>
<dbReference type="OrthoDB" id="6419443at2759"/>
<evidence type="ECO:0000313" key="2">
    <source>
        <dbReference type="EMBL" id="EXV04422.1"/>
    </source>
</evidence>
<dbReference type="HOGENOM" id="CLU_028833_1_0_1"/>
<feature type="region of interest" description="Disordered" evidence="1">
    <location>
        <begin position="1"/>
        <end position="35"/>
    </location>
</feature>
<evidence type="ECO:0000313" key="3">
    <source>
        <dbReference type="Proteomes" id="UP000030151"/>
    </source>
</evidence>
<proteinExistence type="predicted"/>
<sequence length="363" mass="39174">MVSKASAPKKKSRIASRTAPAATSPAPASANGTHSQRDQQTLVNIFADAFANVLSSAQFPALLQEIKQALYSRDFGRAFGREDYLEAYAARWSPTRALCYASVFVGIDAHLEGLASDAAGIVESEASQDGAADSPDEARPRRGGIKMLCIGGCAAEHVAFASYLDQTERAGTLALLDSAPWEHVASMLQMQLTTAPALSKYASAAARASNTALVDPSRLAFSFTQADVLSLTAEAILEQAGSAPLIVTLMFTLNELYTEGGIGKTTKFLRSLGQVLPGGSLLLVVDSPGSYSEAAVGKKKKRYPMQWLLNHTLLEGESSGYTWDKLESEESMWFRMPEGLSYPIQLENMRYQMHLYRISKKAS</sequence>
<accession>A0A0A1V2D0</accession>
<dbReference type="EMBL" id="JELW01000002">
    <property type="protein sequence ID" value="EXV04422.1"/>
    <property type="molecule type" value="Genomic_DNA"/>
</dbReference>
<dbReference type="Pfam" id="PF11312">
    <property type="entry name" value="Methyltransf_34"/>
    <property type="match status" value="1"/>
</dbReference>
<dbReference type="AlphaFoldDB" id="A0A0A1V2D0"/>
<dbReference type="Proteomes" id="UP000030151">
    <property type="component" value="Unassembled WGS sequence"/>
</dbReference>
<organism evidence="2 3">
    <name type="scientific">Metarhizium robertsii</name>
    <dbReference type="NCBI Taxonomy" id="568076"/>
    <lineage>
        <taxon>Eukaryota</taxon>
        <taxon>Fungi</taxon>
        <taxon>Dikarya</taxon>
        <taxon>Ascomycota</taxon>
        <taxon>Pezizomycotina</taxon>
        <taxon>Sordariomycetes</taxon>
        <taxon>Hypocreomycetidae</taxon>
        <taxon>Hypocreales</taxon>
        <taxon>Clavicipitaceae</taxon>
        <taxon>Metarhizium</taxon>
    </lineage>
</organism>
<protein>
    <submittedName>
        <fullName evidence="2">DUF3115 domain protein</fullName>
    </submittedName>
</protein>